<dbReference type="RefSeq" id="WP_156996751.1">
    <property type="nucleotide sequence ID" value="NZ_AVPL01000035.1"/>
</dbReference>
<proteinExistence type="predicted"/>
<reference evidence="1 2" key="1">
    <citation type="submission" date="2013-08" db="EMBL/GenBank/DDBJ databases">
        <title>The genome sequence of Knoellia aerolata.</title>
        <authorList>
            <person name="Zhu W."/>
            <person name="Wang G."/>
        </authorList>
    </citation>
    <scope>NUCLEOTIDE SEQUENCE [LARGE SCALE GENOMIC DNA]</scope>
    <source>
        <strain evidence="1 2">DSM 18566</strain>
    </source>
</reference>
<dbReference type="STRING" id="1385519.N801_10295"/>
<accession>A0A0A0JT98</accession>
<dbReference type="eggNOG" id="COG5340">
    <property type="taxonomic scope" value="Bacteria"/>
</dbReference>
<evidence type="ECO:0000313" key="1">
    <source>
        <dbReference type="EMBL" id="KGN40635.1"/>
    </source>
</evidence>
<protein>
    <recommendedName>
        <fullName evidence="3">DUF559 domain-containing protein</fullName>
    </recommendedName>
</protein>
<evidence type="ECO:0000313" key="2">
    <source>
        <dbReference type="Proteomes" id="UP000030013"/>
    </source>
</evidence>
<organism evidence="1 2">
    <name type="scientific">Knoellia aerolata DSM 18566</name>
    <dbReference type="NCBI Taxonomy" id="1385519"/>
    <lineage>
        <taxon>Bacteria</taxon>
        <taxon>Bacillati</taxon>
        <taxon>Actinomycetota</taxon>
        <taxon>Actinomycetes</taxon>
        <taxon>Micrococcales</taxon>
        <taxon>Intrasporangiaceae</taxon>
        <taxon>Knoellia</taxon>
    </lineage>
</organism>
<sequence length="306" mass="33886">MGTRDRRTQSVSGDFDGVATLAQLNQAGVTRTARRQMVRSGQWRAVNGKGVVLHTGPLHGEQAWRAALLRVGPAARLGGVTALQANGLQGFDEPLTHVWVPKGREKDLRGLPPQVVVHETRRWVEDDAVTAGAPRSRPAVATVQAALWSASRRRAALCLVMPIQQRLVRPQDVAAELDRVRRHEFRSMLKALANDVIGGVHSLNELDVTRECRARGLPEPTRQARRTLPSGEVILDVWWEEFGVCVEVNGAGHERLDTAMKDEVRLMDLQASGDAAVPLSVLTLRVDPDRFFEALRRLLRSRGWRG</sequence>
<keyword evidence="2" id="KW-1185">Reference proteome</keyword>
<evidence type="ECO:0008006" key="3">
    <source>
        <dbReference type="Google" id="ProtNLM"/>
    </source>
</evidence>
<gene>
    <name evidence="1" type="ORF">N801_10295</name>
</gene>
<dbReference type="AlphaFoldDB" id="A0A0A0JT98"/>
<name>A0A0A0JT98_9MICO</name>
<dbReference type="Proteomes" id="UP000030013">
    <property type="component" value="Unassembled WGS sequence"/>
</dbReference>
<comment type="caution">
    <text evidence="1">The sequence shown here is derived from an EMBL/GenBank/DDBJ whole genome shotgun (WGS) entry which is preliminary data.</text>
</comment>
<dbReference type="EMBL" id="AVPL01000035">
    <property type="protein sequence ID" value="KGN40635.1"/>
    <property type="molecule type" value="Genomic_DNA"/>
</dbReference>
<dbReference type="OrthoDB" id="3209715at2"/>